<dbReference type="STRING" id="999894.TDIS_0366"/>
<dbReference type="EMBL" id="LWLG01000001">
    <property type="protein sequence ID" value="OAQ21848.1"/>
    <property type="molecule type" value="Genomic_DNA"/>
</dbReference>
<dbReference type="Proteomes" id="UP000078390">
    <property type="component" value="Unassembled WGS sequence"/>
</dbReference>
<name>A0A179D8F0_9BACT</name>
<evidence type="ECO:0000256" key="1">
    <source>
        <dbReference type="SAM" id="MobiDB-lite"/>
    </source>
</evidence>
<evidence type="ECO:0000313" key="3">
    <source>
        <dbReference type="Proteomes" id="UP000078390"/>
    </source>
</evidence>
<keyword evidence="3" id="KW-1185">Reference proteome</keyword>
<proteinExistence type="predicted"/>
<reference evidence="2 3" key="1">
    <citation type="submission" date="2016-04" db="EMBL/GenBank/DDBJ databases">
        <title>Genome analysis of Thermosulfurimonas dismutans, the first thermophilic sulfur-disproportionating bacterium of the phylum Thermodesulfobacteria.</title>
        <authorList>
            <person name="Mardanov A.V."/>
            <person name="Beletsky A.V."/>
            <person name="Kadnikov V.V."/>
            <person name="Slobodkin A.I."/>
            <person name="Ravin N.V."/>
        </authorList>
    </citation>
    <scope>NUCLEOTIDE SEQUENCE [LARGE SCALE GENOMIC DNA]</scope>
    <source>
        <strain evidence="2 3">S95</strain>
    </source>
</reference>
<organism evidence="2 3">
    <name type="scientific">Thermosulfurimonas dismutans</name>
    <dbReference type="NCBI Taxonomy" id="999894"/>
    <lineage>
        <taxon>Bacteria</taxon>
        <taxon>Pseudomonadati</taxon>
        <taxon>Thermodesulfobacteriota</taxon>
        <taxon>Thermodesulfobacteria</taxon>
        <taxon>Thermodesulfobacteriales</taxon>
        <taxon>Thermodesulfobacteriaceae</taxon>
        <taxon>Thermosulfurimonas</taxon>
    </lineage>
</organism>
<dbReference type="AlphaFoldDB" id="A0A179D8F0"/>
<comment type="caution">
    <text evidence="2">The sequence shown here is derived from an EMBL/GenBank/DDBJ whole genome shotgun (WGS) entry which is preliminary data.</text>
</comment>
<feature type="region of interest" description="Disordered" evidence="1">
    <location>
        <begin position="1"/>
        <end position="45"/>
    </location>
</feature>
<gene>
    <name evidence="2" type="ORF">TDIS_0366</name>
</gene>
<sequence length="45" mass="4745">MTSGGKSGLRRAGRRVTPGGGNPWKVPQKTDRLGAWPRGKGEKVG</sequence>
<protein>
    <submittedName>
        <fullName evidence="2">Uncharacterized protein</fullName>
    </submittedName>
</protein>
<dbReference type="AntiFam" id="ANF00047">
    <property type="entry name" value="Overlaps RNaseP, same strand"/>
</dbReference>
<accession>A0A179D8F0</accession>
<evidence type="ECO:0000313" key="2">
    <source>
        <dbReference type="EMBL" id="OAQ21848.1"/>
    </source>
</evidence>